<evidence type="ECO:0000313" key="2">
    <source>
        <dbReference type="Proteomes" id="UP000246661"/>
    </source>
</evidence>
<comment type="caution">
    <text evidence="1">The sequence shown here is derived from an EMBL/GenBank/DDBJ whole genome shotgun (WGS) entry which is preliminary data.</text>
</comment>
<protein>
    <submittedName>
        <fullName evidence="1">Uncharacterized protein</fullName>
    </submittedName>
</protein>
<sequence>MPRRAAAPTCPHCPDAPAGVPYVLGLPSAEAFEAAERGEVVLGGCVLSEPVPAWACPRCEASLG</sequence>
<dbReference type="OrthoDB" id="3541981at2"/>
<reference evidence="2" key="1">
    <citation type="submission" date="2018-05" db="EMBL/GenBank/DDBJ databases">
        <authorList>
            <person name="Klenk H.-P."/>
            <person name="Huntemann M."/>
            <person name="Clum A."/>
            <person name="Pillay M."/>
            <person name="Palaniappan K."/>
            <person name="Varghese N."/>
            <person name="Mikhailova N."/>
            <person name="Stamatis D."/>
            <person name="Reddy T."/>
            <person name="Daum C."/>
            <person name="Shapiro N."/>
            <person name="Ivanova N."/>
            <person name="Kyrpides N."/>
            <person name="Woyke T."/>
        </authorList>
    </citation>
    <scope>NUCLEOTIDE SEQUENCE [LARGE SCALE GENOMIC DNA]</scope>
    <source>
        <strain evidence="2">DSM 45417</strain>
    </source>
</reference>
<keyword evidence="2" id="KW-1185">Reference proteome</keyword>
<evidence type="ECO:0000313" key="1">
    <source>
        <dbReference type="EMBL" id="PWW23364.1"/>
    </source>
</evidence>
<dbReference type="EMBL" id="QGTX01000001">
    <property type="protein sequence ID" value="PWW23364.1"/>
    <property type="molecule type" value="Genomic_DNA"/>
</dbReference>
<proteinExistence type="predicted"/>
<organism evidence="1 2">
    <name type="scientific">Geodermatophilus normandii</name>
    <dbReference type="NCBI Taxonomy" id="1137989"/>
    <lineage>
        <taxon>Bacteria</taxon>
        <taxon>Bacillati</taxon>
        <taxon>Actinomycetota</taxon>
        <taxon>Actinomycetes</taxon>
        <taxon>Geodermatophilales</taxon>
        <taxon>Geodermatophilaceae</taxon>
        <taxon>Geodermatophilus</taxon>
    </lineage>
</organism>
<dbReference type="Proteomes" id="UP000246661">
    <property type="component" value="Unassembled WGS sequence"/>
</dbReference>
<name>A0A317QKI3_9ACTN</name>
<dbReference type="AlphaFoldDB" id="A0A317QKI3"/>
<gene>
    <name evidence="1" type="ORF">JD79_02538</name>
</gene>
<dbReference type="RefSeq" id="WP_110005783.1">
    <property type="nucleotide sequence ID" value="NZ_QGTX01000001.1"/>
</dbReference>
<accession>A0A317QKI3</accession>